<keyword evidence="7" id="KW-0326">Glycosidase</keyword>
<dbReference type="HOGENOM" id="CLU_004151_0_0_9"/>
<feature type="region of interest" description="Disordered" evidence="3">
    <location>
        <begin position="792"/>
        <end position="859"/>
    </location>
</feature>
<dbReference type="PANTHER" id="PTHR10963:SF55">
    <property type="entry name" value="GLYCOSIDE HYDROLASE FAMILY 16 PROTEIN"/>
    <property type="match status" value="1"/>
</dbReference>
<feature type="compositionally biased region" description="Acidic residues" evidence="3">
    <location>
        <begin position="792"/>
        <end position="840"/>
    </location>
</feature>
<name>K0J5J7_AMPXN</name>
<keyword evidence="5" id="KW-0732">Signal</keyword>
<dbReference type="eggNOG" id="COG2273">
    <property type="taxonomic scope" value="Bacteria"/>
</dbReference>
<proteinExistence type="inferred from homology"/>
<evidence type="ECO:0000313" key="8">
    <source>
        <dbReference type="Proteomes" id="UP000006294"/>
    </source>
</evidence>
<dbReference type="SUPFAM" id="SSF49899">
    <property type="entry name" value="Concanavalin A-like lectins/glucanases"/>
    <property type="match status" value="1"/>
</dbReference>
<feature type="compositionally biased region" description="Basic and acidic residues" evidence="3">
    <location>
        <begin position="841"/>
        <end position="854"/>
    </location>
</feature>
<dbReference type="Gene3D" id="2.60.120.200">
    <property type="match status" value="1"/>
</dbReference>
<dbReference type="OrthoDB" id="9809583at2"/>
<feature type="signal peptide" evidence="5">
    <location>
        <begin position="1"/>
        <end position="28"/>
    </location>
</feature>
<organism evidence="7 8">
    <name type="scientific">Amphibacillus xylanus (strain ATCC 51415 / DSM 6626 / JCM 7361 / LMG 17667 / NBRC 15112 / Ep01)</name>
    <dbReference type="NCBI Taxonomy" id="698758"/>
    <lineage>
        <taxon>Bacteria</taxon>
        <taxon>Bacillati</taxon>
        <taxon>Bacillota</taxon>
        <taxon>Bacilli</taxon>
        <taxon>Bacillales</taxon>
        <taxon>Bacillaceae</taxon>
        <taxon>Amphibacillus</taxon>
    </lineage>
</organism>
<dbReference type="Proteomes" id="UP000006294">
    <property type="component" value="Chromosome"/>
</dbReference>
<sequence>MKLFKRFVVCYLSLILIVTNLNVTTILANDLTEDEKSHDDWKLVWSDEFDGDEIDMNNWSFDHPENGRYNQEIQSYTDKNAWVKDGYLVIEAREEEITEPNGETYNYTSSKLITKGKQTWTYGKIEVRAKMPEGQGMWPAIWMMPEDEPLYGTWPVGGEIDIMELLGHEPHKVHANIHYGDPKGESQGTYELKGGKKFSDDFYLYTLEWEPGEIRWYINNELYHTANNWHSKHPSNADEFTYPAPFDQDFFLILNISVGGGWPGNPDDTTKLPQQMVVDYVRVYQKDEYPIREKPELPEDVGAGRAPLEDGNYVYNGNFNIDSPEVGGIDGVTNTAYWTYAEGPGGSATLNVEDGNLHVGIHSGGTVDYGVQLIQDPIPLEKGATYRASFKAKAETERNMIVKLGGGASRGYSDYSKQNPITLSTQWEDYQFEFVMPERTDLSARYEFNMGLEDSDIWLSDIKLEKIADAPDTDPVFEPRSPLPTGNYIYNGTFDQGKGRMSFWEFRTDSSADADKYIGSKVLERRFDAHINNGGDKPESIQLVQTEINLEKDNSYQLVFDASADAPRNINVTLVTSNGDLITDQIVKINEETKQYEIYFDVEVETGNNVELQFNLGGSNENVYLDNVELTRVLEWDGIENNLIKNGIFDSLAHWSTEFNHSEAKFSVDENGHFKVNITDVGYDTWAIQLYQLGVNLEQGETYQVSFDAKSTIERPILFHMEHKTNYTKYFDTKIDLNDEWTTYQYEFTMTEVTDPDTKFGFSFGGDGTNQIPNIEHDILVDNIVLTKVVDIDDNDPTIPGDEEEVVPGDGEETTPTDEDPVQVDDDETTPEEVDEPTTDDEGKSDESTKDADNGQRLPETATGLFSTIFIGVILITTGLAIVFITKRRTGISRIN</sequence>
<keyword evidence="2 7" id="KW-0378">Hydrolase</keyword>
<protein>
    <submittedName>
        <fullName evidence="7">Putative endo-1,3(4)-beta-glucanase</fullName>
        <ecNumber evidence="7">3.2.1.6</ecNumber>
    </submittedName>
</protein>
<dbReference type="InterPro" id="IPR013320">
    <property type="entry name" value="ConA-like_dom_sf"/>
</dbReference>
<dbReference type="CDD" id="cd08023">
    <property type="entry name" value="GH16_laminarinase_like"/>
    <property type="match status" value="1"/>
</dbReference>
<keyword evidence="4" id="KW-1133">Transmembrane helix</keyword>
<dbReference type="SUPFAM" id="SSF49785">
    <property type="entry name" value="Galactose-binding domain-like"/>
    <property type="match status" value="3"/>
</dbReference>
<dbReference type="KEGG" id="axl:AXY_21140"/>
<dbReference type="AlphaFoldDB" id="K0J5J7"/>
<dbReference type="Pfam" id="PF02018">
    <property type="entry name" value="CBM_4_9"/>
    <property type="match status" value="3"/>
</dbReference>
<evidence type="ECO:0000256" key="1">
    <source>
        <dbReference type="ARBA" id="ARBA00006865"/>
    </source>
</evidence>
<dbReference type="InterPro" id="IPR000757">
    <property type="entry name" value="Beta-glucanase-like"/>
</dbReference>
<dbReference type="InterPro" id="IPR050546">
    <property type="entry name" value="Glycosyl_Hydrlase_16"/>
</dbReference>
<feature type="transmembrane region" description="Helical" evidence="4">
    <location>
        <begin position="864"/>
        <end position="885"/>
    </location>
</feature>
<dbReference type="GO" id="GO:0005975">
    <property type="term" value="P:carbohydrate metabolic process"/>
    <property type="evidence" value="ECO:0007669"/>
    <property type="project" value="InterPro"/>
</dbReference>
<dbReference type="PANTHER" id="PTHR10963">
    <property type="entry name" value="GLYCOSYL HYDROLASE-RELATED"/>
    <property type="match status" value="1"/>
</dbReference>
<dbReference type="Gene3D" id="2.60.120.260">
    <property type="entry name" value="Galactose-binding domain-like"/>
    <property type="match status" value="3"/>
</dbReference>
<evidence type="ECO:0000256" key="4">
    <source>
        <dbReference type="SAM" id="Phobius"/>
    </source>
</evidence>
<reference evidence="7 8" key="1">
    <citation type="submission" date="2011-01" db="EMBL/GenBank/DDBJ databases">
        <title>Whole genome sequence of Amphibacillus xylinus NBRC 15112.</title>
        <authorList>
            <person name="Nakazawa H."/>
            <person name="Katano Y."/>
            <person name="Nakamura S."/>
            <person name="Sasagawa M."/>
            <person name="Fukada J."/>
            <person name="Arai T."/>
            <person name="Sasakura N."/>
            <person name="Mochizuki D."/>
            <person name="Hosoyama A."/>
            <person name="Harada K."/>
            <person name="Horikawa H."/>
            <person name="Kato Y."/>
            <person name="Harada T."/>
            <person name="Sasaki K."/>
            <person name="Sekiguchi M."/>
            <person name="Hodoyama M."/>
            <person name="Nishiko R."/>
            <person name="Narita H."/>
            <person name="Hanamaki A."/>
            <person name="Hata C."/>
            <person name="Konno Y."/>
            <person name="Niimura Y."/>
            <person name="Yamazaki S."/>
            <person name="Fujita N."/>
        </authorList>
    </citation>
    <scope>NUCLEOTIDE SEQUENCE [LARGE SCALE GENOMIC DNA]</scope>
    <source>
        <strain evidence="8">ATCC 51415 / DSM 6626 / JCM 7361 / LMG 17667 / NBRC 15112 / Ep01</strain>
    </source>
</reference>
<dbReference type="STRING" id="698758.AXY_21140"/>
<dbReference type="PATRIC" id="fig|698758.3.peg.2124"/>
<evidence type="ECO:0000313" key="7">
    <source>
        <dbReference type="EMBL" id="BAM48246.1"/>
    </source>
</evidence>
<evidence type="ECO:0000256" key="3">
    <source>
        <dbReference type="SAM" id="MobiDB-lite"/>
    </source>
</evidence>
<gene>
    <name evidence="7" type="ordered locus">AXY_21140</name>
</gene>
<dbReference type="GO" id="GO:0052861">
    <property type="term" value="F:endo-1,3(4)-beta-glucanase activity"/>
    <property type="evidence" value="ECO:0007669"/>
    <property type="project" value="UniProtKB-EC"/>
</dbReference>
<dbReference type="InterPro" id="IPR008979">
    <property type="entry name" value="Galactose-bd-like_sf"/>
</dbReference>
<evidence type="ECO:0000259" key="6">
    <source>
        <dbReference type="PROSITE" id="PS51762"/>
    </source>
</evidence>
<dbReference type="EC" id="3.2.1.6" evidence="7"/>
<keyword evidence="8" id="KW-1185">Reference proteome</keyword>
<keyword evidence="4" id="KW-0812">Transmembrane</keyword>
<dbReference type="InterPro" id="IPR003305">
    <property type="entry name" value="CenC_carb-bd"/>
</dbReference>
<feature type="domain" description="GH16" evidence="6">
    <location>
        <begin position="39"/>
        <end position="289"/>
    </location>
</feature>
<comment type="similarity">
    <text evidence="1">Belongs to the glycosyl hydrolase 16 family.</text>
</comment>
<dbReference type="EMBL" id="AP012050">
    <property type="protein sequence ID" value="BAM48246.1"/>
    <property type="molecule type" value="Genomic_DNA"/>
</dbReference>
<feature type="chain" id="PRO_5003833546" evidence="5">
    <location>
        <begin position="29"/>
        <end position="896"/>
    </location>
</feature>
<dbReference type="PROSITE" id="PS51762">
    <property type="entry name" value="GH16_2"/>
    <property type="match status" value="1"/>
</dbReference>
<evidence type="ECO:0000256" key="2">
    <source>
        <dbReference type="ARBA" id="ARBA00022801"/>
    </source>
</evidence>
<accession>K0J5J7</accession>
<evidence type="ECO:0000256" key="5">
    <source>
        <dbReference type="SAM" id="SignalP"/>
    </source>
</evidence>
<dbReference type="Pfam" id="PF00722">
    <property type="entry name" value="Glyco_hydro_16"/>
    <property type="match status" value="1"/>
</dbReference>
<keyword evidence="4" id="KW-0472">Membrane</keyword>